<feature type="binding site" evidence="15">
    <location>
        <position position="779"/>
    </location>
    <ligand>
        <name>Mo-molybdopterin</name>
        <dbReference type="ChEBI" id="CHEBI:71302"/>
    </ligand>
    <ligandPart>
        <name>Mo</name>
        <dbReference type="ChEBI" id="CHEBI:28685"/>
    </ligandPart>
</feature>
<dbReference type="Pfam" id="PF01315">
    <property type="entry name" value="Ald_Xan_dh_C"/>
    <property type="match status" value="1"/>
</dbReference>
<dbReference type="Gene3D" id="3.30.365.10">
    <property type="entry name" value="Aldehyde oxidase/xanthine dehydrogenase, molybdopterin binding domain"/>
    <property type="match status" value="4"/>
</dbReference>
<dbReference type="SUPFAM" id="SSF54665">
    <property type="entry name" value="CO dehydrogenase molybdoprotein N-domain-like"/>
    <property type="match status" value="1"/>
</dbReference>
<dbReference type="InterPro" id="IPR006058">
    <property type="entry name" value="2Fe2S_fd_BS"/>
</dbReference>
<evidence type="ECO:0000256" key="2">
    <source>
        <dbReference type="ARBA" id="ARBA00006849"/>
    </source>
</evidence>
<dbReference type="Gene3D" id="3.10.20.30">
    <property type="match status" value="1"/>
</dbReference>
<dbReference type="InterPro" id="IPR036683">
    <property type="entry name" value="CO_DH_flav_C_dom_sf"/>
</dbReference>
<dbReference type="InterPro" id="IPR036856">
    <property type="entry name" value="Ald_Oxase/Xan_DH_a/b_sf"/>
</dbReference>
<dbReference type="InterPro" id="IPR036884">
    <property type="entry name" value="2Fe-2S-bd_dom_sf"/>
</dbReference>
<evidence type="ECO:0008006" key="20">
    <source>
        <dbReference type="Google" id="ProtNLM"/>
    </source>
</evidence>
<dbReference type="SUPFAM" id="SSF56003">
    <property type="entry name" value="Molybdenum cofactor-binding domain"/>
    <property type="match status" value="1"/>
</dbReference>
<dbReference type="EMBL" id="BDGG01000005">
    <property type="protein sequence ID" value="GAU99071.1"/>
    <property type="molecule type" value="Genomic_DNA"/>
</dbReference>
<keyword evidence="19" id="KW-1185">Reference proteome</keyword>
<dbReference type="PANTHER" id="PTHR11908">
    <property type="entry name" value="XANTHINE DEHYDROGENASE"/>
    <property type="match status" value="1"/>
</dbReference>
<dbReference type="FunFam" id="3.30.365.10:FF:000002">
    <property type="entry name" value="Xanthine dehydrogenase oxidase"/>
    <property type="match status" value="1"/>
</dbReference>
<dbReference type="OrthoDB" id="8300278at2759"/>
<organism evidence="18 19">
    <name type="scientific">Ramazzottius varieornatus</name>
    <name type="common">Water bear</name>
    <name type="synonym">Tardigrade</name>
    <dbReference type="NCBI Taxonomy" id="947166"/>
    <lineage>
        <taxon>Eukaryota</taxon>
        <taxon>Metazoa</taxon>
        <taxon>Ecdysozoa</taxon>
        <taxon>Tardigrada</taxon>
        <taxon>Eutardigrada</taxon>
        <taxon>Parachela</taxon>
        <taxon>Hypsibioidea</taxon>
        <taxon>Ramazzottiidae</taxon>
        <taxon>Ramazzottius</taxon>
    </lineage>
</organism>
<keyword evidence="11" id="KW-0520">NAD</keyword>
<dbReference type="PANTHER" id="PTHR11908:SF132">
    <property type="entry name" value="ALDEHYDE OXIDASE 1-RELATED"/>
    <property type="match status" value="1"/>
</dbReference>
<feature type="binding site" evidence="15">
    <location>
        <position position="122"/>
    </location>
    <ligand>
        <name>[2Fe-2S] cluster</name>
        <dbReference type="ChEBI" id="CHEBI:190135"/>
        <label>2</label>
    </ligand>
</feature>
<proteinExistence type="inferred from homology"/>
<evidence type="ECO:0000256" key="9">
    <source>
        <dbReference type="ARBA" id="ARBA00023004"/>
    </source>
</evidence>
<dbReference type="InterPro" id="IPR008274">
    <property type="entry name" value="AldOxase/xan_DH_MoCoBD1"/>
</dbReference>
<evidence type="ECO:0000313" key="18">
    <source>
        <dbReference type="EMBL" id="GAU99071.1"/>
    </source>
</evidence>
<dbReference type="SUPFAM" id="SSF55447">
    <property type="entry name" value="CO dehydrogenase flavoprotein C-terminal domain-like"/>
    <property type="match status" value="1"/>
</dbReference>
<dbReference type="InterPro" id="IPR016169">
    <property type="entry name" value="FAD-bd_PCMH_sub2"/>
</dbReference>
<keyword evidence="3 15" id="KW-0500">Molybdenum</keyword>
<evidence type="ECO:0000256" key="1">
    <source>
        <dbReference type="ARBA" id="ARBA00001974"/>
    </source>
</evidence>
<evidence type="ECO:0000256" key="12">
    <source>
        <dbReference type="ARBA" id="ARBA00034078"/>
    </source>
</evidence>
<evidence type="ECO:0000256" key="6">
    <source>
        <dbReference type="ARBA" id="ARBA00022723"/>
    </source>
</evidence>
<feature type="active site" description="Proton acceptor" evidence="13">
    <location>
        <position position="1237"/>
    </location>
</feature>
<dbReference type="PROSITE" id="PS51085">
    <property type="entry name" value="2FE2S_FER_2"/>
    <property type="match status" value="1"/>
</dbReference>
<evidence type="ECO:0000259" key="17">
    <source>
        <dbReference type="PROSITE" id="PS51387"/>
    </source>
</evidence>
<reference evidence="18 19" key="1">
    <citation type="journal article" date="2016" name="Nat. Commun.">
        <title>Extremotolerant tardigrade genome and improved radiotolerance of human cultured cells by tardigrade-unique protein.</title>
        <authorList>
            <person name="Hashimoto T."/>
            <person name="Horikawa D.D."/>
            <person name="Saito Y."/>
            <person name="Kuwahara H."/>
            <person name="Kozuka-Hata H."/>
            <person name="Shin-I T."/>
            <person name="Minakuchi Y."/>
            <person name="Ohishi K."/>
            <person name="Motoyama A."/>
            <person name="Aizu T."/>
            <person name="Enomoto A."/>
            <person name="Kondo K."/>
            <person name="Tanaka S."/>
            <person name="Hara Y."/>
            <person name="Koshikawa S."/>
            <person name="Sagara H."/>
            <person name="Miura T."/>
            <person name="Yokobori S."/>
            <person name="Miyagawa K."/>
            <person name="Suzuki Y."/>
            <person name="Kubo T."/>
            <person name="Oyama M."/>
            <person name="Kohara Y."/>
            <person name="Fujiyama A."/>
            <person name="Arakawa K."/>
            <person name="Katayama T."/>
            <person name="Toyoda A."/>
            <person name="Kunieda T."/>
        </authorList>
    </citation>
    <scope>NUCLEOTIDE SEQUENCE [LARGE SCALE GENOMIC DNA]</scope>
    <source>
        <strain evidence="18 19">YOKOZUNA-1</strain>
    </source>
</reference>
<dbReference type="Pfam" id="PF00111">
    <property type="entry name" value="Fer2"/>
    <property type="match status" value="1"/>
</dbReference>
<feature type="binding site" evidence="15">
    <location>
        <position position="57"/>
    </location>
    <ligand>
        <name>[2Fe-2S] cluster</name>
        <dbReference type="ChEBI" id="CHEBI:190135"/>
        <label>1</label>
    </ligand>
</feature>
<keyword evidence="6 15" id="KW-0479">Metal-binding</keyword>
<dbReference type="Pfam" id="PF01799">
    <property type="entry name" value="Fer2_2"/>
    <property type="match status" value="1"/>
</dbReference>
<dbReference type="Gene3D" id="3.30.390.50">
    <property type="entry name" value="CO dehydrogenase flavoprotein, C-terminal domain"/>
    <property type="match status" value="1"/>
</dbReference>
<dbReference type="InterPro" id="IPR005107">
    <property type="entry name" value="CO_DH_flav_C"/>
</dbReference>
<comment type="cofactor">
    <cofactor evidence="15">
        <name>Mo-molybdopterin</name>
        <dbReference type="ChEBI" id="CHEBI:71302"/>
    </cofactor>
    <text evidence="15">Binds 1 Mo-molybdopterin (Mo-MPT) cofactor per subunit.</text>
</comment>
<dbReference type="InterPro" id="IPR012675">
    <property type="entry name" value="Beta-grasp_dom_sf"/>
</dbReference>
<feature type="binding site" evidence="15">
    <location>
        <position position="159"/>
    </location>
    <ligand>
        <name>[2Fe-2S] cluster</name>
        <dbReference type="ChEBI" id="CHEBI:190135"/>
        <label>2</label>
    </ligand>
</feature>
<keyword evidence="5 15" id="KW-0001">2Fe-2S</keyword>
<feature type="domain" description="2Fe-2S ferredoxin-type" evidence="16">
    <location>
        <begin position="13"/>
        <end position="101"/>
    </location>
</feature>
<evidence type="ECO:0000256" key="7">
    <source>
        <dbReference type="ARBA" id="ARBA00022827"/>
    </source>
</evidence>
<comment type="similarity">
    <text evidence="2">Belongs to the xanthine dehydrogenase family.</text>
</comment>
<evidence type="ECO:0000313" key="19">
    <source>
        <dbReference type="Proteomes" id="UP000186922"/>
    </source>
</evidence>
<feature type="binding site" evidence="15">
    <location>
        <position position="891"/>
    </location>
    <ligand>
        <name>Mo-molybdopterin</name>
        <dbReference type="ChEBI" id="CHEBI:71302"/>
    </ligand>
    <ligandPart>
        <name>Mo</name>
        <dbReference type="ChEBI" id="CHEBI:28685"/>
    </ligandPart>
</feature>
<dbReference type="PROSITE" id="PS00197">
    <property type="entry name" value="2FE2S_FER_1"/>
    <property type="match status" value="1"/>
</dbReference>
<dbReference type="InterPro" id="IPR046867">
    <property type="entry name" value="AldOxase/xan_DH_MoCoBD2"/>
</dbReference>
<dbReference type="Pfam" id="PF02738">
    <property type="entry name" value="MoCoBD_1"/>
    <property type="match status" value="1"/>
</dbReference>
<keyword evidence="8" id="KW-0560">Oxidoreductase</keyword>
<dbReference type="InterPro" id="IPR036010">
    <property type="entry name" value="2Fe-2S_ferredoxin-like_sf"/>
</dbReference>
<keyword evidence="10 15" id="KW-0411">Iron-sulfur</keyword>
<dbReference type="GO" id="GO:0051537">
    <property type="term" value="F:2 iron, 2 sulfur cluster binding"/>
    <property type="evidence" value="ECO:0007669"/>
    <property type="project" value="UniProtKB-KW"/>
</dbReference>
<dbReference type="PIRSF" id="PIRSF000127">
    <property type="entry name" value="Xanthine_DH"/>
    <property type="match status" value="1"/>
</dbReference>
<dbReference type="SMART" id="SM01092">
    <property type="entry name" value="CO_deh_flav_C"/>
    <property type="match status" value="1"/>
</dbReference>
<feature type="binding site" evidence="15">
    <location>
        <position position="83"/>
    </location>
    <ligand>
        <name>[2Fe-2S] cluster</name>
        <dbReference type="ChEBI" id="CHEBI:190135"/>
        <label>1</label>
    </ligand>
</feature>
<feature type="binding site" evidence="15">
    <location>
        <position position="1057"/>
    </location>
    <ligand>
        <name>Mo-molybdopterin</name>
        <dbReference type="ChEBI" id="CHEBI:71302"/>
    </ligand>
    <ligandPart>
        <name>Mo</name>
        <dbReference type="ChEBI" id="CHEBI:28685"/>
    </ligandPart>
</feature>
<comment type="cofactor">
    <cofactor evidence="12">
        <name>[2Fe-2S] cluster</name>
        <dbReference type="ChEBI" id="CHEBI:190135"/>
    </cofactor>
</comment>
<evidence type="ECO:0000256" key="5">
    <source>
        <dbReference type="ARBA" id="ARBA00022714"/>
    </source>
</evidence>
<dbReference type="InterPro" id="IPR016166">
    <property type="entry name" value="FAD-bd_PCMH"/>
</dbReference>
<comment type="caution">
    <text evidence="18">The sequence shown here is derived from an EMBL/GenBank/DDBJ whole genome shotgun (WGS) entry which is preliminary data.</text>
</comment>
<comment type="cofactor">
    <cofactor evidence="15">
        <name>[2Fe-2S] cluster</name>
        <dbReference type="ChEBI" id="CHEBI:190135"/>
    </cofactor>
    <text evidence="15">Binds 2 [2Fe-2S] clusters.</text>
</comment>
<dbReference type="InterPro" id="IPR002888">
    <property type="entry name" value="2Fe-2S-bd"/>
</dbReference>
<evidence type="ECO:0000256" key="4">
    <source>
        <dbReference type="ARBA" id="ARBA00022630"/>
    </source>
</evidence>
<gene>
    <name evidence="18" type="primary">RvY_10117-1</name>
    <name evidence="18" type="synonym">RvY_10117.1</name>
    <name evidence="18" type="ORF">RvY_10117</name>
</gene>
<comment type="cofactor">
    <cofactor evidence="1 14">
        <name>FAD</name>
        <dbReference type="ChEBI" id="CHEBI:57692"/>
    </cofactor>
</comment>
<dbReference type="Pfam" id="PF00941">
    <property type="entry name" value="FAD_binding_5"/>
    <property type="match status" value="1"/>
</dbReference>
<evidence type="ECO:0000256" key="10">
    <source>
        <dbReference type="ARBA" id="ARBA00023014"/>
    </source>
</evidence>
<dbReference type="InterPro" id="IPR037165">
    <property type="entry name" value="AldOxase/xan_DH_Mopterin-bd_sf"/>
</dbReference>
<feature type="binding site" evidence="15">
    <location>
        <position position="52"/>
    </location>
    <ligand>
        <name>[2Fe-2S] cluster</name>
        <dbReference type="ChEBI" id="CHEBI:190135"/>
        <label>1</label>
    </ligand>
</feature>
<dbReference type="CDD" id="cd00207">
    <property type="entry name" value="fer2"/>
    <property type="match status" value="1"/>
</dbReference>
<sequence length="1296" mass="143155">MSPPVNGETTQDGGVSVTINGNDFRVPDSFAATTLATFLRVHLGLTGTKVMCREGGCGVCTVHAEFPDPSGSGKIFKRSINSCLTPILSCNGWKIITVEGLGNQAAPHPIQKAMADYYGTQCGYCTPGWVMNMYSTLNSDSDVKLTKKRIEDATDGNICRCTGFRPILDAFKSFAKDDACKDGLGVDLEDLPDKMCHKTPGKKCSGKCDHKTVVRMRRLPAEVQDDVPAYHKPSSLDELYKLASSLKDQNVYYLVGHTGIGVYDDGPYDALVDMKGIKDLFGQKKSGNSLYIGAGVSYTDFIHTFRKEAASAGFEYLEQIADMVNKTAHESVRNVGSCGGNLVMKNLHQEFPSDLFTCLVAVDARIHIGPDNKAFSPEEFLAVDLKGKIVLAMELKAMDGKQFFRTYKVMPRVQNSHAYVNGAFRVKFDAAQKGKRVLQDKPAISLGNIHAKFIRAKQTEVFLTGKDLADVSVLQEALSIMYDEIQPEAKLDEADPEYKKTLAVNLFYKFALEVVGDLADSRFQSAIGLLPDKRPISSGQQDFPTQEENWPLTKPIPKIESLIQSTGEATYVSDIDHEGVLHAAFALSTEGNATIFKIDKAPALAIPGVLAVFTAEDIPGTNSYAPRRQEREELLAEKKVEFHYQPVALVVAVTKEAAEEGAKHVKVEYMDIQPVITTARQAFKKKLFFEDKPEEVVDGGDADKAIEKAARKVSGELELSAQFHFHMETQCSVAYPTEQGIDLDAGTQWPDGIQDCVSQVCGIDKNGVNVTVKRLGGGFGAKISRNNIISSAVALAALLVKRPVKMHMSLWDNMKSIGKRSPYYVTYEAGFEESGKLLGVKMDLYGAHGAQKNDSPYREIKGWLDNAYKSPAWKINLWKCKTNTPPNTHCRAPGSTEATYIMESIMEHVALSLNKVPIEVKQLNFYKDGDKALNGSKQISLRVTEVTEQLLKEAQFEERKKVVEEFNSKHRWRKRGLAVVPLRYPAQWSLGFNYSCLVAVYHNGGTIAVTHGGIEMGQGINTKVAQVVAYEMGVDLSMVKVHATQAIASANSFTTGGSITSEIACWAAIDCCKELKKRIEPVKKHDKLRALGREPEWKEVIEECYDKGIDLSARAWIAPKTKEPSAYYTNGCTCTEVELDTLTGEYQVNRLDVLYDCGESMSPFVDIGQVEGAIVMGLGYWLTEEIKYDEENGANGYYSTWKYKPPMAKDIPIDFRVKLLHNAPNPVGVMRSKLVAEPPLNMTCSVVYALRDAINAARIEQSGKDAKRVFQLVTPVTPERAQMFCGTDIRQLRYQA</sequence>
<evidence type="ECO:0000256" key="3">
    <source>
        <dbReference type="ARBA" id="ARBA00022505"/>
    </source>
</evidence>
<keyword evidence="9 15" id="KW-0408">Iron</keyword>
<dbReference type="Proteomes" id="UP000186922">
    <property type="component" value="Unassembled WGS sequence"/>
</dbReference>
<evidence type="ECO:0000256" key="8">
    <source>
        <dbReference type="ARBA" id="ARBA00023002"/>
    </source>
</evidence>
<feature type="domain" description="FAD-binding PCMH-type" evidence="17">
    <location>
        <begin position="223"/>
        <end position="400"/>
    </location>
</feature>
<dbReference type="Pfam" id="PF03450">
    <property type="entry name" value="CO_deh_flav_C"/>
    <property type="match status" value="1"/>
</dbReference>
<evidence type="ECO:0000256" key="11">
    <source>
        <dbReference type="ARBA" id="ARBA00023027"/>
    </source>
</evidence>
<feature type="binding site" evidence="15">
    <location>
        <position position="161"/>
    </location>
    <ligand>
        <name>[2Fe-2S] cluster</name>
        <dbReference type="ChEBI" id="CHEBI:190135"/>
        <label>2</label>
    </ligand>
</feature>
<dbReference type="SUPFAM" id="SSF56176">
    <property type="entry name" value="FAD-binding/transporter-associated domain-like"/>
    <property type="match status" value="1"/>
</dbReference>
<evidence type="ECO:0000256" key="15">
    <source>
        <dbReference type="PIRSR" id="PIRSR000127-3"/>
    </source>
</evidence>
<dbReference type="Gene3D" id="1.10.150.120">
    <property type="entry name" value="[2Fe-2S]-binding domain"/>
    <property type="match status" value="1"/>
</dbReference>
<dbReference type="STRING" id="947166.A0A1D1VBP9"/>
<dbReference type="InterPro" id="IPR036318">
    <property type="entry name" value="FAD-bd_PCMH-like_sf"/>
</dbReference>
<dbReference type="GO" id="GO:0005506">
    <property type="term" value="F:iron ion binding"/>
    <property type="evidence" value="ECO:0007669"/>
    <property type="project" value="InterPro"/>
</dbReference>
<feature type="binding site" evidence="14">
    <location>
        <position position="408"/>
    </location>
    <ligand>
        <name>FAD</name>
        <dbReference type="ChEBI" id="CHEBI:57692"/>
    </ligand>
</feature>
<feature type="binding site" evidence="15">
    <location>
        <position position="125"/>
    </location>
    <ligand>
        <name>[2Fe-2S] cluster</name>
        <dbReference type="ChEBI" id="CHEBI:190135"/>
        <label>2</label>
    </ligand>
</feature>
<dbReference type="FunFam" id="3.30.365.10:FF:000001">
    <property type="entry name" value="Xanthine dehydrogenase oxidase"/>
    <property type="match status" value="1"/>
</dbReference>
<dbReference type="InterPro" id="IPR016208">
    <property type="entry name" value="Ald_Oxase/xanthine_DH-like"/>
</dbReference>
<accession>A0A1D1VBP9</accession>
<name>A0A1D1VBP9_RAMVA</name>
<evidence type="ECO:0000256" key="13">
    <source>
        <dbReference type="PIRSR" id="PIRSR000127-1"/>
    </source>
</evidence>
<dbReference type="PROSITE" id="PS51387">
    <property type="entry name" value="FAD_PCMH"/>
    <property type="match status" value="1"/>
</dbReference>
<dbReference type="GO" id="GO:0071949">
    <property type="term" value="F:FAD binding"/>
    <property type="evidence" value="ECO:0007669"/>
    <property type="project" value="InterPro"/>
</dbReference>
<protein>
    <recommendedName>
        <fullName evidence="20">FAD-binding PCMH-type domain-containing protein</fullName>
    </recommendedName>
</protein>
<feature type="binding site" evidence="14">
    <location>
        <begin position="337"/>
        <end position="341"/>
    </location>
    <ligand>
        <name>FAD</name>
        <dbReference type="ChEBI" id="CHEBI:57692"/>
    </ligand>
</feature>
<feature type="binding site" evidence="15">
    <location>
        <position position="748"/>
    </location>
    <ligand>
        <name>Mo-molybdopterin</name>
        <dbReference type="ChEBI" id="CHEBI:71302"/>
    </ligand>
    <ligandPart>
        <name>Mo</name>
        <dbReference type="ChEBI" id="CHEBI:28685"/>
    </ligandPart>
</feature>
<dbReference type="Gene3D" id="3.30.465.10">
    <property type="match status" value="1"/>
</dbReference>
<dbReference type="SUPFAM" id="SSF47741">
    <property type="entry name" value="CO dehydrogenase ISP C-domain like"/>
    <property type="match status" value="1"/>
</dbReference>
<dbReference type="SMART" id="SM01008">
    <property type="entry name" value="Ald_Xan_dh_C"/>
    <property type="match status" value="1"/>
</dbReference>
<keyword evidence="7 14" id="KW-0274">FAD</keyword>
<dbReference type="InterPro" id="IPR002346">
    <property type="entry name" value="Mopterin_DH_FAD-bd"/>
</dbReference>
<dbReference type="Pfam" id="PF20256">
    <property type="entry name" value="MoCoBD_2"/>
    <property type="match status" value="1"/>
</dbReference>
<dbReference type="FunFam" id="3.10.20.30:FF:000012">
    <property type="entry name" value="Xanthine dehydrogenase/oxidase"/>
    <property type="match status" value="1"/>
</dbReference>
<evidence type="ECO:0000256" key="14">
    <source>
        <dbReference type="PIRSR" id="PIRSR000127-2"/>
    </source>
</evidence>
<dbReference type="InterPro" id="IPR001041">
    <property type="entry name" value="2Fe-2S_ferredoxin-type"/>
</dbReference>
<dbReference type="InterPro" id="IPR000674">
    <property type="entry name" value="Ald_Oxase/Xan_DH_a/b"/>
</dbReference>
<feature type="binding site" evidence="15">
    <location>
        <position position="60"/>
    </location>
    <ligand>
        <name>[2Fe-2S] cluster</name>
        <dbReference type="ChEBI" id="CHEBI:190135"/>
        <label>1</label>
    </ligand>
</feature>
<evidence type="ECO:0000259" key="16">
    <source>
        <dbReference type="PROSITE" id="PS51085"/>
    </source>
</evidence>
<dbReference type="SUPFAM" id="SSF54292">
    <property type="entry name" value="2Fe-2S ferredoxin-like"/>
    <property type="match status" value="1"/>
</dbReference>
<dbReference type="Gene3D" id="3.90.1170.50">
    <property type="entry name" value="Aldehyde oxidase/xanthine dehydrogenase, a/b hammerhead"/>
    <property type="match status" value="1"/>
</dbReference>
<dbReference type="GO" id="GO:0016491">
    <property type="term" value="F:oxidoreductase activity"/>
    <property type="evidence" value="ECO:0007669"/>
    <property type="project" value="UniProtKB-KW"/>
</dbReference>
<dbReference type="FunFam" id="3.30.390.50:FF:000003">
    <property type="entry name" value="Aldehyde oxidase1"/>
    <property type="match status" value="1"/>
</dbReference>
<keyword evidence="4" id="KW-0285">Flavoprotein</keyword>